<name>A0ABN3NI71_9ACTN</name>
<accession>A0ABN3NI71</accession>
<dbReference type="RefSeq" id="WP_344171819.1">
    <property type="nucleotide sequence ID" value="NZ_BAAARY010000008.1"/>
</dbReference>
<dbReference type="EMBL" id="BAAARY010000008">
    <property type="protein sequence ID" value="GAA2522958.1"/>
    <property type="molecule type" value="Genomic_DNA"/>
</dbReference>
<organism evidence="1 2">
    <name type="scientific">Pilimelia columellifera subsp. columellifera</name>
    <dbReference type="NCBI Taxonomy" id="706583"/>
    <lineage>
        <taxon>Bacteria</taxon>
        <taxon>Bacillati</taxon>
        <taxon>Actinomycetota</taxon>
        <taxon>Actinomycetes</taxon>
        <taxon>Micromonosporales</taxon>
        <taxon>Micromonosporaceae</taxon>
        <taxon>Pilimelia</taxon>
    </lineage>
</organism>
<evidence type="ECO:0000313" key="2">
    <source>
        <dbReference type="Proteomes" id="UP001499978"/>
    </source>
</evidence>
<proteinExistence type="predicted"/>
<gene>
    <name evidence="1" type="ORF">GCM10010201_21450</name>
</gene>
<sequence>MFHNPMYERLLKRWQEVLPHIDDPEARRQHDRVKALIVSRTKRSKLERYFDAKVDYLIENGRIEGVEGKVLKKLHGYRNELYHRDRLREDTVHTAGLLYFELACSLFERGDGYPINDPIGPRASPQLDRYNDPGDKGGVPSSVTIAAKLRHDIGLDGISLNEALRAHLTSRLNKVDEDVEWVSEMLAGFDRDLVIRLAQVHENALPDSPHQLHALELTYQAADLDRLRHAVEGMQVITDKFHLFAAFAEIENTFEPLEILVSDLAERIDHEIEMLADIQRGK</sequence>
<protein>
    <submittedName>
        <fullName evidence="1">Uncharacterized protein</fullName>
    </submittedName>
</protein>
<evidence type="ECO:0000313" key="1">
    <source>
        <dbReference type="EMBL" id="GAA2522958.1"/>
    </source>
</evidence>
<reference evidence="1 2" key="1">
    <citation type="journal article" date="2019" name="Int. J. Syst. Evol. Microbiol.">
        <title>The Global Catalogue of Microorganisms (GCM) 10K type strain sequencing project: providing services to taxonomists for standard genome sequencing and annotation.</title>
        <authorList>
            <consortium name="The Broad Institute Genomics Platform"/>
            <consortium name="The Broad Institute Genome Sequencing Center for Infectious Disease"/>
            <person name="Wu L."/>
            <person name="Ma J."/>
        </authorList>
    </citation>
    <scope>NUCLEOTIDE SEQUENCE [LARGE SCALE GENOMIC DNA]</scope>
    <source>
        <strain evidence="1 2">JCM 3367</strain>
    </source>
</reference>
<comment type="caution">
    <text evidence="1">The sequence shown here is derived from an EMBL/GenBank/DDBJ whole genome shotgun (WGS) entry which is preliminary data.</text>
</comment>
<keyword evidence="2" id="KW-1185">Reference proteome</keyword>
<dbReference type="Proteomes" id="UP001499978">
    <property type="component" value="Unassembled WGS sequence"/>
</dbReference>